<feature type="region of interest" description="Disordered" evidence="1">
    <location>
        <begin position="155"/>
        <end position="178"/>
    </location>
</feature>
<feature type="non-terminal residue" evidence="3">
    <location>
        <position position="1"/>
    </location>
</feature>
<dbReference type="OrthoDB" id="8054888at2759"/>
<organism evidence="3 4">
    <name type="scientific">Daphnia magna</name>
    <dbReference type="NCBI Taxonomy" id="35525"/>
    <lineage>
        <taxon>Eukaryota</taxon>
        <taxon>Metazoa</taxon>
        <taxon>Ecdysozoa</taxon>
        <taxon>Arthropoda</taxon>
        <taxon>Crustacea</taxon>
        <taxon>Branchiopoda</taxon>
        <taxon>Diplostraca</taxon>
        <taxon>Cladocera</taxon>
        <taxon>Anomopoda</taxon>
        <taxon>Daphniidae</taxon>
        <taxon>Daphnia</taxon>
    </lineage>
</organism>
<feature type="domain" description="CCHC-type" evidence="2">
    <location>
        <begin position="143"/>
        <end position="159"/>
    </location>
</feature>
<reference evidence="3 4" key="1">
    <citation type="submission" date="2016-03" db="EMBL/GenBank/DDBJ databases">
        <title>EvidentialGene: Evidence-directed Construction of Genes on Genomes.</title>
        <authorList>
            <person name="Gilbert D.G."/>
            <person name="Choi J.-H."/>
            <person name="Mockaitis K."/>
            <person name="Colbourne J."/>
            <person name="Pfrender M."/>
        </authorList>
    </citation>
    <scope>NUCLEOTIDE SEQUENCE [LARGE SCALE GENOMIC DNA]</scope>
    <source>
        <strain evidence="3 4">Xinb3</strain>
        <tissue evidence="3">Complete organism</tissue>
    </source>
</reference>
<proteinExistence type="predicted"/>
<dbReference type="Gene3D" id="4.10.60.10">
    <property type="entry name" value="Zinc finger, CCHC-type"/>
    <property type="match status" value="1"/>
</dbReference>
<gene>
    <name evidence="3" type="ORF">APZ42_000841</name>
</gene>
<dbReference type="GO" id="GO:0003676">
    <property type="term" value="F:nucleic acid binding"/>
    <property type="evidence" value="ECO:0007669"/>
    <property type="project" value="InterPro"/>
</dbReference>
<feature type="compositionally biased region" description="Low complexity" evidence="1">
    <location>
        <begin position="72"/>
        <end position="94"/>
    </location>
</feature>
<evidence type="ECO:0000256" key="1">
    <source>
        <dbReference type="SAM" id="MobiDB-lite"/>
    </source>
</evidence>
<dbReference type="InterPro" id="IPR001878">
    <property type="entry name" value="Znf_CCHC"/>
</dbReference>
<feature type="domain" description="CCHC-type" evidence="2">
    <location>
        <begin position="114"/>
        <end position="130"/>
    </location>
</feature>
<dbReference type="GO" id="GO:0008270">
    <property type="term" value="F:zinc ion binding"/>
    <property type="evidence" value="ECO:0007669"/>
    <property type="project" value="InterPro"/>
</dbReference>
<accession>A0A164JCE8</accession>
<dbReference type="AlphaFoldDB" id="A0A164JCE8"/>
<evidence type="ECO:0000259" key="2">
    <source>
        <dbReference type="SMART" id="SM00343"/>
    </source>
</evidence>
<comment type="caution">
    <text evidence="3">The sequence shown here is derived from an EMBL/GenBank/DDBJ whole genome shotgun (WGS) entry which is preliminary data.</text>
</comment>
<dbReference type="InterPro" id="IPR036875">
    <property type="entry name" value="Znf_CCHC_sf"/>
</dbReference>
<dbReference type="EMBL" id="LRGB01004998">
    <property type="protein sequence ID" value="KZS02207.1"/>
    <property type="molecule type" value="Genomic_DNA"/>
</dbReference>
<dbReference type="SMART" id="SM00343">
    <property type="entry name" value="ZnF_C2HC"/>
    <property type="match status" value="2"/>
</dbReference>
<dbReference type="Proteomes" id="UP000076858">
    <property type="component" value="Unassembled WGS sequence"/>
</dbReference>
<sequence length="178" mass="20494">ANVHHEDKPVVENKTENEQIRDVLSELVQSVKKLHLNRKDVSYPPDTQYRKQVSFQSPMANAQDGNVRAPPQRFNNNNGNRQFVNSQNSSRISSPPAPRPPNDFNNRPLQSSVICNFCGYRGHIQANCRRYQRQALEQAQPPICYSFRDIGHRSNNCPKFRNNNRPNIPGPPQHQENQ</sequence>
<name>A0A164JCE8_9CRUS</name>
<keyword evidence="4" id="KW-1185">Reference proteome</keyword>
<evidence type="ECO:0000313" key="4">
    <source>
        <dbReference type="Proteomes" id="UP000076858"/>
    </source>
</evidence>
<dbReference type="SUPFAM" id="SSF57756">
    <property type="entry name" value="Retrovirus zinc finger-like domains"/>
    <property type="match status" value="1"/>
</dbReference>
<feature type="region of interest" description="Disordered" evidence="1">
    <location>
        <begin position="60"/>
        <end position="106"/>
    </location>
</feature>
<evidence type="ECO:0000313" key="3">
    <source>
        <dbReference type="EMBL" id="KZS02207.1"/>
    </source>
</evidence>
<protein>
    <recommendedName>
        <fullName evidence="2">CCHC-type domain-containing protein</fullName>
    </recommendedName>
</protein>